<proteinExistence type="inferred from homology"/>
<dbReference type="AlphaFoldDB" id="A0A5D0WIL2"/>
<feature type="domain" description="Four-carbon acid sugar kinase N-terminal" evidence="7">
    <location>
        <begin position="38"/>
        <end position="279"/>
    </location>
</feature>
<evidence type="ECO:0000259" key="8">
    <source>
        <dbReference type="Pfam" id="PF17042"/>
    </source>
</evidence>
<accession>A0A5D0WIL2</accession>
<dbReference type="InterPro" id="IPR031475">
    <property type="entry name" value="NBD_C"/>
</dbReference>
<dbReference type="GO" id="GO:0005524">
    <property type="term" value="F:ATP binding"/>
    <property type="evidence" value="ECO:0007669"/>
    <property type="project" value="UniProtKB-KW"/>
</dbReference>
<evidence type="ECO:0000256" key="4">
    <source>
        <dbReference type="ARBA" id="ARBA00022777"/>
    </source>
</evidence>
<evidence type="ECO:0000256" key="2">
    <source>
        <dbReference type="ARBA" id="ARBA00022679"/>
    </source>
</evidence>
<dbReference type="SUPFAM" id="SSF142764">
    <property type="entry name" value="YgbK-like"/>
    <property type="match status" value="1"/>
</dbReference>
<keyword evidence="6" id="KW-0119">Carbohydrate metabolism</keyword>
<comment type="caution">
    <text evidence="9">The sequence shown here is derived from an EMBL/GenBank/DDBJ whole genome shotgun (WGS) entry which is preliminary data.</text>
</comment>
<dbReference type="RefSeq" id="WP_148638748.1">
    <property type="nucleotide sequence ID" value="NZ_VSLA01000030.1"/>
</dbReference>
<feature type="domain" description="Four-carbon acid sugar kinase nucleotide binding" evidence="8">
    <location>
        <begin position="305"/>
        <end position="469"/>
    </location>
</feature>
<dbReference type="InterPro" id="IPR042213">
    <property type="entry name" value="NBD_C_sf"/>
</dbReference>
<dbReference type="InterPro" id="IPR037051">
    <property type="entry name" value="4-carb_acid_sugar_kinase_N_sf"/>
</dbReference>
<dbReference type="Pfam" id="PF17042">
    <property type="entry name" value="NBD_C"/>
    <property type="match status" value="1"/>
</dbReference>
<dbReference type="Gene3D" id="3.40.980.20">
    <property type="entry name" value="Four-carbon acid sugar kinase, nucleotide binding domain"/>
    <property type="match status" value="1"/>
</dbReference>
<evidence type="ECO:0000256" key="6">
    <source>
        <dbReference type="ARBA" id="ARBA00023277"/>
    </source>
</evidence>
<name>A0A5D0WIL2_9FIRM</name>
<keyword evidence="4" id="KW-0418">Kinase</keyword>
<evidence type="ECO:0000256" key="5">
    <source>
        <dbReference type="ARBA" id="ARBA00022840"/>
    </source>
</evidence>
<evidence type="ECO:0000313" key="9">
    <source>
        <dbReference type="EMBL" id="TYC82302.1"/>
    </source>
</evidence>
<dbReference type="GO" id="GO:0016301">
    <property type="term" value="F:kinase activity"/>
    <property type="evidence" value="ECO:0007669"/>
    <property type="project" value="UniProtKB-KW"/>
</dbReference>
<dbReference type="EMBL" id="VSLA01000030">
    <property type="protein sequence ID" value="TYC82302.1"/>
    <property type="molecule type" value="Genomic_DNA"/>
</dbReference>
<evidence type="ECO:0000313" key="10">
    <source>
        <dbReference type="Proteomes" id="UP000322619"/>
    </source>
</evidence>
<reference evidence="9 10" key="1">
    <citation type="submission" date="2019-08" db="EMBL/GenBank/DDBJ databases">
        <title>Isolation and enrichment of carboxydotrophic bacteria from anaerobic sludge for the production of bio-based chemicals from syngas.</title>
        <authorList>
            <person name="Antares A.L."/>
            <person name="Moreira J."/>
            <person name="Diender M."/>
            <person name="Parshina S.N."/>
            <person name="Stams A.J.M."/>
            <person name="Alves M."/>
            <person name="Alves J.I."/>
            <person name="Sousa D.Z."/>
        </authorList>
    </citation>
    <scope>NUCLEOTIDE SEQUENCE [LARGE SCALE GENOMIC DNA]</scope>
    <source>
        <strain evidence="9 10">JM</strain>
    </source>
</reference>
<dbReference type="Proteomes" id="UP000322619">
    <property type="component" value="Unassembled WGS sequence"/>
</dbReference>
<protein>
    <submittedName>
        <fullName evidence="9">Hydroxyacid dehydrogenase</fullName>
    </submittedName>
</protein>
<keyword evidence="5" id="KW-0067">ATP-binding</keyword>
<comment type="similarity">
    <text evidence="1">Belongs to the four-carbon acid sugar kinase family.</text>
</comment>
<dbReference type="InterPro" id="IPR010737">
    <property type="entry name" value="4-carb_acid_sugar_kinase_N"/>
</dbReference>
<keyword evidence="3" id="KW-0547">Nucleotide-binding</keyword>
<sequence>MSSVEKINASILYAYKNVDEEAVTKRLSKALKMLHQKIVVLDDDPTGVQTVHDISVYTDWSVDSIQKGFAEDNSMFFILTNSRGLTVEETTAVHIEIAERIQAVSQETGKQFILISRSDSTLRGHYPLETKLLKESIEAGSDQKIDGEIIFPFFKEGGRFTINNIHYVQEGEVLVPAGKTEFAKDKSFGYTSSHLGEWCEEKSGGTFQADKVIFIDLDDLRNLEFDKITNQLCQVENFNKIVVNAIDYVDVKVFTIAFVEALKRGKIFIFRSAAAITKVLGGVPDKPLLTHDELILTENKNGGIIVVGSHVNKTTVQLENLKSSVKDIQFVEFNQHRVLESDGLDQEVKRVVSLVEDYITAGITVAVYTKRERFDLEIDDKDAQLRVSVQISDAVTSIISKLTVRPNFIVAKGGITSSDIGTKGLAVQRARVMGQIKPGIPVWMTGAESKFPGLPYVIFPGNVGTETTLKEAVEVLMGE</sequence>
<keyword evidence="2" id="KW-0808">Transferase</keyword>
<evidence type="ECO:0000256" key="1">
    <source>
        <dbReference type="ARBA" id="ARBA00005715"/>
    </source>
</evidence>
<evidence type="ECO:0000256" key="3">
    <source>
        <dbReference type="ARBA" id="ARBA00022741"/>
    </source>
</evidence>
<evidence type="ECO:0000259" key="7">
    <source>
        <dbReference type="Pfam" id="PF07005"/>
    </source>
</evidence>
<dbReference type="Pfam" id="PF07005">
    <property type="entry name" value="SBD_N"/>
    <property type="match status" value="1"/>
</dbReference>
<gene>
    <name evidence="9" type="ORF">FXB42_16600</name>
</gene>
<organism evidence="9 10">
    <name type="scientific">Acetobacterium wieringae</name>
    <dbReference type="NCBI Taxonomy" id="52694"/>
    <lineage>
        <taxon>Bacteria</taxon>
        <taxon>Bacillati</taxon>
        <taxon>Bacillota</taxon>
        <taxon>Clostridia</taxon>
        <taxon>Eubacteriales</taxon>
        <taxon>Eubacteriaceae</taxon>
        <taxon>Acetobacterium</taxon>
    </lineage>
</organism>
<dbReference type="Gene3D" id="3.40.50.10840">
    <property type="entry name" value="Putative sugar-binding, N-terminal domain"/>
    <property type="match status" value="1"/>
</dbReference>